<evidence type="ECO:0000256" key="6">
    <source>
        <dbReference type="RuleBase" id="RU003983"/>
    </source>
</evidence>
<dbReference type="Proteomes" id="UP001160519">
    <property type="component" value="Unassembled WGS sequence"/>
</dbReference>
<evidence type="ECO:0000313" key="8">
    <source>
        <dbReference type="EMBL" id="MDI1230920.1"/>
    </source>
</evidence>
<comment type="cofactor">
    <cofactor evidence="6">
        <name>Zn(2+)</name>
        <dbReference type="ChEBI" id="CHEBI:29105"/>
    </cofactor>
    <text evidence="6">Binds 1 zinc ion per subunit.</text>
</comment>
<dbReference type="GO" id="GO:0051603">
    <property type="term" value="P:proteolysis involved in protein catabolic process"/>
    <property type="evidence" value="ECO:0007669"/>
    <property type="project" value="TreeGrafter"/>
</dbReference>
<protein>
    <submittedName>
        <fullName evidence="8">M48 family metallopeptidase</fullName>
    </submittedName>
</protein>
<dbReference type="PANTHER" id="PTHR22726">
    <property type="entry name" value="METALLOENDOPEPTIDASE OMA1"/>
    <property type="match status" value="1"/>
</dbReference>
<sequence length="238" mass="25983">MPFLLAASPSVLSDYFSSCDVKHQAVEASLQRIENEWPTRGSGDAVSQYVQKLGIQLAHFSVYGRNIPWRFSVVRNLAPNAFSIGGGYVFITDGAVNFAQNESELAAILAHELGHELAGHFCGASDLSDSGGLFDIFSDPKIEERQVGIGSLTLAIDPVKELQADQIALSILQAGGYDLRAMLNVARRLPTRGAVHPMDFQRLQSLESLLAKIPPTQAQDSEDFRAVKRTLADEREAR</sequence>
<proteinExistence type="inferred from homology"/>
<accession>A0AA43TPK9</accession>
<evidence type="ECO:0000256" key="2">
    <source>
        <dbReference type="ARBA" id="ARBA00022723"/>
    </source>
</evidence>
<feature type="domain" description="Peptidase M48" evidence="7">
    <location>
        <begin position="159"/>
        <end position="208"/>
    </location>
</feature>
<evidence type="ECO:0000256" key="4">
    <source>
        <dbReference type="ARBA" id="ARBA00022833"/>
    </source>
</evidence>
<dbReference type="GO" id="GO:0004222">
    <property type="term" value="F:metalloendopeptidase activity"/>
    <property type="evidence" value="ECO:0007669"/>
    <property type="project" value="InterPro"/>
</dbReference>
<keyword evidence="1 6" id="KW-0645">Protease</keyword>
<keyword evidence="3 6" id="KW-0378">Hydrolase</keyword>
<dbReference type="CDD" id="cd07324">
    <property type="entry name" value="M48C_Oma1-like"/>
    <property type="match status" value="1"/>
</dbReference>
<evidence type="ECO:0000256" key="3">
    <source>
        <dbReference type="ARBA" id="ARBA00022801"/>
    </source>
</evidence>
<keyword evidence="2" id="KW-0479">Metal-binding</keyword>
<evidence type="ECO:0000256" key="1">
    <source>
        <dbReference type="ARBA" id="ARBA00022670"/>
    </source>
</evidence>
<dbReference type="Gene3D" id="3.30.2010.10">
    <property type="entry name" value="Metalloproteases ('zincins'), catalytic domain"/>
    <property type="match status" value="1"/>
</dbReference>
<keyword evidence="4 6" id="KW-0862">Zinc</keyword>
<organism evidence="8 9">
    <name type="scientific">Candidatus Methylobacter titanis</name>
    <dbReference type="NCBI Taxonomy" id="3053457"/>
    <lineage>
        <taxon>Bacteria</taxon>
        <taxon>Pseudomonadati</taxon>
        <taxon>Pseudomonadota</taxon>
        <taxon>Gammaproteobacteria</taxon>
        <taxon>Methylococcales</taxon>
        <taxon>Methylococcaceae</taxon>
        <taxon>Methylobacter</taxon>
    </lineage>
</organism>
<reference evidence="8" key="1">
    <citation type="submission" date="2023-01" db="EMBL/GenBank/DDBJ databases">
        <title>Biogeochemical cycle of methane in antarctic sediments.</title>
        <authorList>
            <person name="Roldan D.M."/>
            <person name="Menes R.J."/>
        </authorList>
    </citation>
    <scope>NUCLEOTIDE SEQUENCE [LARGE SCALE GENOMIC DNA]</scope>
    <source>
        <strain evidence="8">K-2018 MAG008</strain>
    </source>
</reference>
<dbReference type="GO" id="GO:0046872">
    <property type="term" value="F:metal ion binding"/>
    <property type="evidence" value="ECO:0007669"/>
    <property type="project" value="UniProtKB-KW"/>
</dbReference>
<comment type="caution">
    <text evidence="8">The sequence shown here is derived from an EMBL/GenBank/DDBJ whole genome shotgun (WGS) entry which is preliminary data.</text>
</comment>
<comment type="similarity">
    <text evidence="6">Belongs to the peptidase M48 family.</text>
</comment>
<dbReference type="InterPro" id="IPR001915">
    <property type="entry name" value="Peptidase_M48"/>
</dbReference>
<evidence type="ECO:0000256" key="5">
    <source>
        <dbReference type="ARBA" id="ARBA00023049"/>
    </source>
</evidence>
<evidence type="ECO:0000259" key="7">
    <source>
        <dbReference type="Pfam" id="PF01435"/>
    </source>
</evidence>
<dbReference type="InterPro" id="IPR051156">
    <property type="entry name" value="Mito/Outer_Membr_Metalloprot"/>
</dbReference>
<dbReference type="EMBL" id="JAQSDF010000017">
    <property type="protein sequence ID" value="MDI1230920.1"/>
    <property type="molecule type" value="Genomic_DNA"/>
</dbReference>
<feature type="domain" description="Peptidase M48" evidence="7">
    <location>
        <begin position="48"/>
        <end position="121"/>
    </location>
</feature>
<dbReference type="PANTHER" id="PTHR22726:SF1">
    <property type="entry name" value="METALLOENDOPEPTIDASE OMA1, MITOCHONDRIAL"/>
    <property type="match status" value="1"/>
</dbReference>
<name>A0AA43TPK9_9GAMM</name>
<evidence type="ECO:0000313" key="9">
    <source>
        <dbReference type="Proteomes" id="UP001160519"/>
    </source>
</evidence>
<gene>
    <name evidence="8" type="ORF">PSU93_07225</name>
</gene>
<keyword evidence="9" id="KW-1185">Reference proteome</keyword>
<dbReference type="GO" id="GO:0016020">
    <property type="term" value="C:membrane"/>
    <property type="evidence" value="ECO:0007669"/>
    <property type="project" value="TreeGrafter"/>
</dbReference>
<keyword evidence="5 6" id="KW-0482">Metalloprotease</keyword>
<dbReference type="Pfam" id="PF01435">
    <property type="entry name" value="Peptidase_M48"/>
    <property type="match status" value="2"/>
</dbReference>
<dbReference type="AlphaFoldDB" id="A0AA43TPK9"/>